<feature type="domain" description="Protein kinase" evidence="16">
    <location>
        <begin position="32"/>
        <end position="308"/>
    </location>
</feature>
<keyword evidence="10 13" id="KW-0067">ATP-binding</keyword>
<dbReference type="PANTHER" id="PTHR48012">
    <property type="entry name" value="STERILE20-LIKE KINASE, ISOFORM B-RELATED"/>
    <property type="match status" value="1"/>
</dbReference>
<dbReference type="Gene3D" id="3.10.20.90">
    <property type="entry name" value="Phosphatidylinositol 3-kinase Catalytic Subunit, Chain A, domain 1"/>
    <property type="match status" value="1"/>
</dbReference>
<dbReference type="GO" id="GO:0005524">
    <property type="term" value="F:ATP binding"/>
    <property type="evidence" value="ECO:0007669"/>
    <property type="project" value="UniProtKB-UniRule"/>
</dbReference>
<evidence type="ECO:0000256" key="5">
    <source>
        <dbReference type="ARBA" id="ARBA00022527"/>
    </source>
</evidence>
<dbReference type="InterPro" id="IPR017441">
    <property type="entry name" value="Protein_kinase_ATP_BS"/>
</dbReference>
<comment type="catalytic activity">
    <reaction evidence="12">
        <text>L-seryl-[protein] + ATP = O-phospho-L-seryl-[protein] + ADP + H(+)</text>
        <dbReference type="Rhea" id="RHEA:17989"/>
        <dbReference type="Rhea" id="RHEA-COMP:9863"/>
        <dbReference type="Rhea" id="RHEA-COMP:11604"/>
        <dbReference type="ChEBI" id="CHEBI:15378"/>
        <dbReference type="ChEBI" id="CHEBI:29999"/>
        <dbReference type="ChEBI" id="CHEBI:30616"/>
        <dbReference type="ChEBI" id="CHEBI:83421"/>
        <dbReference type="ChEBI" id="CHEBI:456216"/>
        <dbReference type="EC" id="2.7.11.1"/>
    </reaction>
</comment>
<feature type="coiled-coil region" evidence="14">
    <location>
        <begin position="58"/>
        <end position="85"/>
    </location>
</feature>
<dbReference type="EnsemblMetazoa" id="XM_020002060.1">
    <property type="protein sequence ID" value="XP_019857619.1"/>
    <property type="gene ID" value="LOC100641536"/>
</dbReference>
<evidence type="ECO:0000256" key="8">
    <source>
        <dbReference type="ARBA" id="ARBA00022741"/>
    </source>
</evidence>
<keyword evidence="7" id="KW-0808">Transferase</keyword>
<protein>
    <recommendedName>
        <fullName evidence="3">non-specific serine/threonine protein kinase</fullName>
        <ecNumber evidence="3">2.7.11.1</ecNumber>
    </recommendedName>
</protein>
<comment type="subcellular location">
    <subcellularLocation>
        <location evidence="1">Cytoplasm</location>
    </subcellularLocation>
</comment>
<dbReference type="eggNOG" id="KOG0582">
    <property type="taxonomic scope" value="Eukaryota"/>
</dbReference>
<dbReference type="PANTHER" id="PTHR48012:SF16">
    <property type="entry name" value="NON-SPECIFIC SERINE_THREONINE PROTEIN KINASE"/>
    <property type="match status" value="1"/>
</dbReference>
<evidence type="ECO:0000313" key="17">
    <source>
        <dbReference type="EnsemblMetazoa" id="Aqu2.1.42185_001"/>
    </source>
</evidence>
<evidence type="ECO:0000256" key="14">
    <source>
        <dbReference type="SAM" id="Coils"/>
    </source>
</evidence>
<evidence type="ECO:0000256" key="11">
    <source>
        <dbReference type="ARBA" id="ARBA00047899"/>
    </source>
</evidence>
<dbReference type="InterPro" id="IPR000719">
    <property type="entry name" value="Prot_kinase_dom"/>
</dbReference>
<evidence type="ECO:0000259" key="16">
    <source>
        <dbReference type="PROSITE" id="PS50011"/>
    </source>
</evidence>
<comment type="similarity">
    <text evidence="2">Belongs to the protein kinase superfamily. STE Ser/Thr protein kinase family. STE20 subfamily.</text>
</comment>
<dbReference type="InParanoid" id="A0A1X7VQS6"/>
<dbReference type="Pfam" id="PF12202">
    <property type="entry name" value="OSR1_C"/>
    <property type="match status" value="1"/>
</dbReference>
<dbReference type="SUPFAM" id="SSF56112">
    <property type="entry name" value="Protein kinase-like (PK-like)"/>
    <property type="match status" value="1"/>
</dbReference>
<accession>A0A1X7VQS6</accession>
<evidence type="ECO:0000256" key="2">
    <source>
        <dbReference type="ARBA" id="ARBA00008874"/>
    </source>
</evidence>
<evidence type="ECO:0000256" key="6">
    <source>
        <dbReference type="ARBA" id="ARBA00022553"/>
    </source>
</evidence>
<dbReference type="InterPro" id="IPR024678">
    <property type="entry name" value="Kinase_OSR1/WNK_CCT"/>
</dbReference>
<evidence type="ECO:0000313" key="18">
    <source>
        <dbReference type="Proteomes" id="UP000007879"/>
    </source>
</evidence>
<evidence type="ECO:0000256" key="13">
    <source>
        <dbReference type="PROSITE-ProRule" id="PRU10141"/>
    </source>
</evidence>
<evidence type="ECO:0000256" key="9">
    <source>
        <dbReference type="ARBA" id="ARBA00022777"/>
    </source>
</evidence>
<dbReference type="SMART" id="SM00220">
    <property type="entry name" value="S_TKc"/>
    <property type="match status" value="1"/>
</dbReference>
<dbReference type="Proteomes" id="UP000007879">
    <property type="component" value="Unassembled WGS sequence"/>
</dbReference>
<dbReference type="OrthoDB" id="8693905at2759"/>
<keyword evidence="5" id="KW-0723">Serine/threonine-protein kinase</keyword>
<keyword evidence="6" id="KW-0597">Phosphoprotein</keyword>
<dbReference type="AlphaFoldDB" id="A0A1X7VQS6"/>
<dbReference type="OMA" id="KMRTANC"/>
<dbReference type="Pfam" id="PF00069">
    <property type="entry name" value="Pkinase"/>
    <property type="match status" value="1"/>
</dbReference>
<dbReference type="FunFam" id="3.30.200.20:FF:000114">
    <property type="entry name" value="serine/threonine-protein kinase OSR1 isoform X1"/>
    <property type="match status" value="1"/>
</dbReference>
<dbReference type="KEGG" id="aqu:100641536"/>
<reference evidence="17" key="2">
    <citation type="submission" date="2017-05" db="UniProtKB">
        <authorList>
            <consortium name="EnsemblMetazoa"/>
        </authorList>
    </citation>
    <scope>IDENTIFICATION</scope>
</reference>
<gene>
    <name evidence="17" type="primary">100641536</name>
</gene>
<feature type="region of interest" description="Disordered" evidence="15">
    <location>
        <begin position="1"/>
        <end position="26"/>
    </location>
</feature>
<keyword evidence="4" id="KW-0963">Cytoplasm</keyword>
<feature type="compositionally biased region" description="Low complexity" evidence="15">
    <location>
        <begin position="391"/>
        <end position="414"/>
    </location>
</feature>
<feature type="coiled-coil region" evidence="14">
    <location>
        <begin position="424"/>
        <end position="491"/>
    </location>
</feature>
<dbReference type="PROSITE" id="PS00107">
    <property type="entry name" value="PROTEIN_KINASE_ATP"/>
    <property type="match status" value="1"/>
</dbReference>
<proteinExistence type="inferred from homology"/>
<dbReference type="EnsemblMetazoa" id="Aqu2.1.42185_001">
    <property type="protein sequence ID" value="Aqu2.1.42185_001"/>
    <property type="gene ID" value="Aqu2.1.42185"/>
</dbReference>
<keyword evidence="14" id="KW-0175">Coiled coil</keyword>
<evidence type="ECO:0000256" key="15">
    <source>
        <dbReference type="SAM" id="MobiDB-lite"/>
    </source>
</evidence>
<dbReference type="Gene3D" id="1.10.510.10">
    <property type="entry name" value="Transferase(Phosphotransferase) domain 1"/>
    <property type="match status" value="1"/>
</dbReference>
<dbReference type="CDD" id="cd06610">
    <property type="entry name" value="STKc_OSR1_SPAK"/>
    <property type="match status" value="1"/>
</dbReference>
<feature type="compositionally biased region" description="Polar residues" evidence="15">
    <location>
        <begin position="376"/>
        <end position="390"/>
    </location>
</feature>
<dbReference type="InterPro" id="IPR011009">
    <property type="entry name" value="Kinase-like_dom_sf"/>
</dbReference>
<name>A0A1X7VQS6_AMPQE</name>
<dbReference type="GO" id="GO:0005737">
    <property type="term" value="C:cytoplasm"/>
    <property type="evidence" value="ECO:0007669"/>
    <property type="project" value="UniProtKB-SubCell"/>
</dbReference>
<dbReference type="PROSITE" id="PS50011">
    <property type="entry name" value="PROTEIN_KINASE_DOM"/>
    <property type="match status" value="1"/>
</dbReference>
<keyword evidence="8 13" id="KW-0547">Nucleotide-binding</keyword>
<feature type="binding site" evidence="13">
    <location>
        <position position="61"/>
    </location>
    <ligand>
        <name>ATP</name>
        <dbReference type="ChEBI" id="CHEBI:30616"/>
    </ligand>
</feature>
<evidence type="ECO:0000256" key="3">
    <source>
        <dbReference type="ARBA" id="ARBA00012513"/>
    </source>
</evidence>
<keyword evidence="18" id="KW-1185">Reference proteome</keyword>
<feature type="region of interest" description="Disordered" evidence="15">
    <location>
        <begin position="328"/>
        <end position="418"/>
    </location>
</feature>
<dbReference type="FunFam" id="1.10.510.10:FF:000068">
    <property type="entry name" value="STE20/SPS1-related proline-alanine-rich protein kinase"/>
    <property type="match status" value="1"/>
</dbReference>
<organism evidence="17">
    <name type="scientific">Amphimedon queenslandica</name>
    <name type="common">Sponge</name>
    <dbReference type="NCBI Taxonomy" id="400682"/>
    <lineage>
        <taxon>Eukaryota</taxon>
        <taxon>Metazoa</taxon>
        <taxon>Porifera</taxon>
        <taxon>Demospongiae</taxon>
        <taxon>Heteroscleromorpha</taxon>
        <taxon>Haplosclerida</taxon>
        <taxon>Niphatidae</taxon>
        <taxon>Amphimedon</taxon>
    </lineage>
</organism>
<sequence length="613" mass="68158">MARVPEPVVEDKDPPSPPKPVSKTWSNKKEDYELKDVIGSGATAVVQVAVYVPRNEKVAIKRIDLEQYKSSMEELQKEINLMSNCNHPNVINYYTSFVVRHELWLVMKLMSGGSLLDIIKHVMTKGNKGGVLDEPVITTILYHVLQGLEYFHTNGQIHRDLKAGNILIGEDGAVQLADFGVSNWLYGEAGGGKKRNPRYTFVGTPCWMAPEVMDQSVGYDSKADIWSFGITALEMATGTAPYAKFPPMKVLMLTLENPPPTLDTCCELNGEDYRKNYSKAFQKMVEKCLQKDPSKRPSATELLKNPLFKKAKGKEFIKEVVLGNAPSLSSRATKVKRVPGTSGRLHKTEEGGWVWSDEEMTEEYEVEDDNKKTKLANKSTPSSSSGVTTLQASPSSSPAPSSAPSSTSAPTQSQDPGASLTGELQVLMLKMKELQDQITDIRGQEQELMTQQIQNPTLLTTQSHQSKAVQLLNQRQEKEREQQQLIFQQQQIAVKLQQLQISLQNDPQQKQDPSAAKKVLKIALRKRTEQNQLKDIKFDYIIGTDTADAIAKDLLAAGLLEGRELVVVAANISKLIENPSQKVTFQVGNVPQEQLDDKKLIGYAQLYVVNTDK</sequence>
<dbReference type="GO" id="GO:0004674">
    <property type="term" value="F:protein serine/threonine kinase activity"/>
    <property type="evidence" value="ECO:0007669"/>
    <property type="project" value="UniProtKB-KW"/>
</dbReference>
<evidence type="ECO:0000256" key="12">
    <source>
        <dbReference type="ARBA" id="ARBA00048679"/>
    </source>
</evidence>
<comment type="catalytic activity">
    <reaction evidence="11">
        <text>L-threonyl-[protein] + ATP = O-phospho-L-threonyl-[protein] + ADP + H(+)</text>
        <dbReference type="Rhea" id="RHEA:46608"/>
        <dbReference type="Rhea" id="RHEA-COMP:11060"/>
        <dbReference type="Rhea" id="RHEA-COMP:11605"/>
        <dbReference type="ChEBI" id="CHEBI:15378"/>
        <dbReference type="ChEBI" id="CHEBI:30013"/>
        <dbReference type="ChEBI" id="CHEBI:30616"/>
        <dbReference type="ChEBI" id="CHEBI:61977"/>
        <dbReference type="ChEBI" id="CHEBI:456216"/>
        <dbReference type="EC" id="2.7.11.1"/>
    </reaction>
</comment>
<dbReference type="EC" id="2.7.11.1" evidence="3"/>
<dbReference type="Gene3D" id="3.30.200.20">
    <property type="entry name" value="Phosphorylase Kinase, domain 1"/>
    <property type="match status" value="1"/>
</dbReference>
<evidence type="ECO:0000256" key="4">
    <source>
        <dbReference type="ARBA" id="ARBA00022490"/>
    </source>
</evidence>
<evidence type="ECO:0000256" key="7">
    <source>
        <dbReference type="ARBA" id="ARBA00022679"/>
    </source>
</evidence>
<reference evidence="18" key="1">
    <citation type="journal article" date="2010" name="Nature">
        <title>The Amphimedon queenslandica genome and the evolution of animal complexity.</title>
        <authorList>
            <person name="Srivastava M."/>
            <person name="Simakov O."/>
            <person name="Chapman J."/>
            <person name="Fahey B."/>
            <person name="Gauthier M.E."/>
            <person name="Mitros T."/>
            <person name="Richards G.S."/>
            <person name="Conaco C."/>
            <person name="Dacre M."/>
            <person name="Hellsten U."/>
            <person name="Larroux C."/>
            <person name="Putnam N.H."/>
            <person name="Stanke M."/>
            <person name="Adamska M."/>
            <person name="Darling A."/>
            <person name="Degnan S.M."/>
            <person name="Oakley T.H."/>
            <person name="Plachetzki D.C."/>
            <person name="Zhai Y."/>
            <person name="Adamski M."/>
            <person name="Calcino A."/>
            <person name="Cummins S.F."/>
            <person name="Goodstein D.M."/>
            <person name="Harris C."/>
            <person name="Jackson D.J."/>
            <person name="Leys S.P."/>
            <person name="Shu S."/>
            <person name="Woodcroft B.J."/>
            <person name="Vervoort M."/>
            <person name="Kosik K.S."/>
            <person name="Manning G."/>
            <person name="Degnan B.M."/>
            <person name="Rokhsar D.S."/>
        </authorList>
    </citation>
    <scope>NUCLEOTIDE SEQUENCE [LARGE SCALE GENOMIC DNA]</scope>
</reference>
<keyword evidence="9" id="KW-0418">Kinase</keyword>
<evidence type="ECO:0000256" key="10">
    <source>
        <dbReference type="ARBA" id="ARBA00022840"/>
    </source>
</evidence>
<evidence type="ECO:0000256" key="1">
    <source>
        <dbReference type="ARBA" id="ARBA00004496"/>
    </source>
</evidence>
<dbReference type="STRING" id="400682.A0A1X7VQS6"/>
<dbReference type="InterPro" id="IPR050629">
    <property type="entry name" value="STE20/SPS1-PAK"/>
</dbReference>
<feature type="compositionally biased region" description="Acidic residues" evidence="15">
    <location>
        <begin position="356"/>
        <end position="368"/>
    </location>
</feature>